<feature type="modified residue" description="N6-(pyridoxal phosphate)lysine" evidence="4">
    <location>
        <position position="215"/>
    </location>
</feature>
<dbReference type="Pfam" id="PF01053">
    <property type="entry name" value="Cys_Met_Meta_PP"/>
    <property type="match status" value="1"/>
</dbReference>
<comment type="caution">
    <text evidence="6">The sequence shown here is derived from an EMBL/GenBank/DDBJ whole genome shotgun (WGS) entry which is preliminary data.</text>
</comment>
<sequence>MTKKAQGDSDREPLAPGFRTRAIHVGGEVDPATGAVVPPIHFASTFRQPGAGQWGQYDYSRSGNPTRTALQSTLASLESEGTQHCAGALAFSTGMAAIHAVTMLLRSGDHVVAGTDIYGGAYRLLHQICDASGIRVTLVDMTDLDAVEAAIQPETKLIWGETVGNPRLTVPDLPAIANIAKRHGVMTGVDNTFGTPALMRPLSWGIDIVMHSATKYLGGHSDCLGGTLAVADRDLLDRLYFIQNATGAVLDPMSCFLVSRGLKTLDLRVREQSATAMQLATWLESHERVRTVIYPGLVSHPQSELAHRLFDQGTPNDHKRFGAMITFELDGSLETVRDACQNTRLFHLAVSLGAVESLIEQPATMSHASYAPEDRAKHGITDSLIRLSVGLENIDDLKNDLQQAFGA</sequence>
<dbReference type="InterPro" id="IPR015421">
    <property type="entry name" value="PyrdxlP-dep_Trfase_major"/>
</dbReference>
<evidence type="ECO:0000256" key="2">
    <source>
        <dbReference type="ARBA" id="ARBA00009077"/>
    </source>
</evidence>
<dbReference type="FunFam" id="3.40.640.10:FF:000009">
    <property type="entry name" value="Cystathionine gamma-synthase homolog"/>
    <property type="match status" value="1"/>
</dbReference>
<keyword evidence="6" id="KW-0456">Lyase</keyword>
<dbReference type="GO" id="GO:0019346">
    <property type="term" value="P:transsulfuration"/>
    <property type="evidence" value="ECO:0007669"/>
    <property type="project" value="InterPro"/>
</dbReference>
<dbReference type="GO" id="GO:0003962">
    <property type="term" value="F:cystathionine gamma-synthase activity"/>
    <property type="evidence" value="ECO:0007669"/>
    <property type="project" value="TreeGrafter"/>
</dbReference>
<dbReference type="InterPro" id="IPR054542">
    <property type="entry name" value="Cys_met_metab_PP"/>
</dbReference>
<comment type="similarity">
    <text evidence="2 5">Belongs to the trans-sulfuration enzymes family.</text>
</comment>
<dbReference type="RefSeq" id="WP_184306529.1">
    <property type="nucleotide sequence ID" value="NZ_JACHXU010000015.1"/>
</dbReference>
<dbReference type="PANTHER" id="PTHR11808">
    <property type="entry name" value="TRANS-SULFURATION ENZYME FAMILY MEMBER"/>
    <property type="match status" value="1"/>
</dbReference>
<dbReference type="GO" id="GO:0009086">
    <property type="term" value="P:methionine biosynthetic process"/>
    <property type="evidence" value="ECO:0007669"/>
    <property type="project" value="UniProtKB-ARBA"/>
</dbReference>
<protein>
    <submittedName>
        <fullName evidence="6">Cystathionine beta-lyase/cystathionine gamma-synthase</fullName>
    </submittedName>
</protein>
<dbReference type="CDD" id="cd00614">
    <property type="entry name" value="CGS_like"/>
    <property type="match status" value="1"/>
</dbReference>
<dbReference type="InterPro" id="IPR015424">
    <property type="entry name" value="PyrdxlP-dep_Trfase"/>
</dbReference>
<proteinExistence type="inferred from homology"/>
<dbReference type="GO" id="GO:0030170">
    <property type="term" value="F:pyridoxal phosphate binding"/>
    <property type="evidence" value="ECO:0007669"/>
    <property type="project" value="InterPro"/>
</dbReference>
<evidence type="ECO:0000256" key="4">
    <source>
        <dbReference type="PIRSR" id="PIRSR001434-2"/>
    </source>
</evidence>
<evidence type="ECO:0000256" key="3">
    <source>
        <dbReference type="ARBA" id="ARBA00022898"/>
    </source>
</evidence>
<keyword evidence="7" id="KW-1185">Reference proteome</keyword>
<evidence type="ECO:0000313" key="7">
    <source>
        <dbReference type="Proteomes" id="UP000536179"/>
    </source>
</evidence>
<dbReference type="InterPro" id="IPR015422">
    <property type="entry name" value="PyrdxlP-dep_Trfase_small"/>
</dbReference>
<dbReference type="Gene3D" id="3.90.1150.10">
    <property type="entry name" value="Aspartate Aminotransferase, domain 1"/>
    <property type="match status" value="1"/>
</dbReference>
<dbReference type="InterPro" id="IPR000277">
    <property type="entry name" value="Cys/Met-Metab_PyrdxlP-dep_enz"/>
</dbReference>
<dbReference type="PANTHER" id="PTHR11808:SF15">
    <property type="entry name" value="CYSTATHIONINE GAMMA-LYASE"/>
    <property type="match status" value="1"/>
</dbReference>
<dbReference type="PROSITE" id="PS00868">
    <property type="entry name" value="CYS_MET_METAB_PP"/>
    <property type="match status" value="1"/>
</dbReference>
<evidence type="ECO:0000313" key="6">
    <source>
        <dbReference type="EMBL" id="MBB3208305.1"/>
    </source>
</evidence>
<dbReference type="GO" id="GO:0019343">
    <property type="term" value="P:cysteine biosynthetic process via cystathionine"/>
    <property type="evidence" value="ECO:0007669"/>
    <property type="project" value="TreeGrafter"/>
</dbReference>
<name>A0A7W5E1B8_9BACT</name>
<dbReference type="Proteomes" id="UP000536179">
    <property type="component" value="Unassembled WGS sequence"/>
</dbReference>
<evidence type="ECO:0000256" key="5">
    <source>
        <dbReference type="RuleBase" id="RU362118"/>
    </source>
</evidence>
<dbReference type="PIRSF" id="PIRSF001434">
    <property type="entry name" value="CGS"/>
    <property type="match status" value="1"/>
</dbReference>
<evidence type="ECO:0000256" key="1">
    <source>
        <dbReference type="ARBA" id="ARBA00001933"/>
    </source>
</evidence>
<dbReference type="GO" id="GO:0005737">
    <property type="term" value="C:cytoplasm"/>
    <property type="evidence" value="ECO:0007669"/>
    <property type="project" value="TreeGrafter"/>
</dbReference>
<gene>
    <name evidence="6" type="ORF">FHS27_004133</name>
</gene>
<dbReference type="EMBL" id="JACHXU010000015">
    <property type="protein sequence ID" value="MBB3208305.1"/>
    <property type="molecule type" value="Genomic_DNA"/>
</dbReference>
<dbReference type="SUPFAM" id="SSF53383">
    <property type="entry name" value="PLP-dependent transferases"/>
    <property type="match status" value="1"/>
</dbReference>
<organism evidence="6 7">
    <name type="scientific">Aporhodopirellula rubra</name>
    <dbReference type="NCBI Taxonomy" id="980271"/>
    <lineage>
        <taxon>Bacteria</taxon>
        <taxon>Pseudomonadati</taxon>
        <taxon>Planctomycetota</taxon>
        <taxon>Planctomycetia</taxon>
        <taxon>Pirellulales</taxon>
        <taxon>Pirellulaceae</taxon>
        <taxon>Aporhodopirellula</taxon>
    </lineage>
</organism>
<keyword evidence="3 4" id="KW-0663">Pyridoxal phosphate</keyword>
<accession>A0A7W5E1B8</accession>
<reference evidence="6 7" key="1">
    <citation type="submission" date="2020-08" db="EMBL/GenBank/DDBJ databases">
        <title>Genomic Encyclopedia of Type Strains, Phase III (KMG-III): the genomes of soil and plant-associated and newly described type strains.</title>
        <authorList>
            <person name="Whitman W."/>
        </authorList>
    </citation>
    <scope>NUCLEOTIDE SEQUENCE [LARGE SCALE GENOMIC DNA]</scope>
    <source>
        <strain evidence="6 7">CECT 8075</strain>
    </source>
</reference>
<dbReference type="GO" id="GO:0004123">
    <property type="term" value="F:cystathionine gamma-lyase activity"/>
    <property type="evidence" value="ECO:0007669"/>
    <property type="project" value="TreeGrafter"/>
</dbReference>
<dbReference type="FunFam" id="3.90.1150.10:FF:000033">
    <property type="entry name" value="Cystathionine gamma-synthase"/>
    <property type="match status" value="1"/>
</dbReference>
<comment type="cofactor">
    <cofactor evidence="1 5">
        <name>pyridoxal 5'-phosphate</name>
        <dbReference type="ChEBI" id="CHEBI:597326"/>
    </cofactor>
</comment>
<dbReference type="AlphaFoldDB" id="A0A7W5E1B8"/>
<dbReference type="Gene3D" id="3.40.640.10">
    <property type="entry name" value="Type I PLP-dependent aspartate aminotransferase-like (Major domain)"/>
    <property type="match status" value="1"/>
</dbReference>